<comment type="similarity">
    <text evidence="2 8">Belongs to the PHP hydrolase family. HisK subfamily.</text>
</comment>
<dbReference type="EC" id="3.1.3.15" evidence="3 8"/>
<feature type="domain" description="PHP" evidence="9">
    <location>
        <begin position="4"/>
        <end position="198"/>
    </location>
</feature>
<sequence>MLFDLHTHHDRCGHAVGKIEDYIQSAVEKGLHYIAISDHSPFFFSDEDQLHPRIAMAKSELASYVGEVLTLKEKYKDKIHVLLSLESDYFPEHEDIYRQNIAKHPFDFVIGSVHWVNDVSIFKKGRWDGLHEADRIRNKEDYYKLIQASAKSGIFQVLGHIDAMKGFYPEFTQIETPIIDETLKVISSEGVSIEVNTSGKTKDCGGWYPSNEILERALHFGVDISFGSDSHVPDRIGDDYLDVQKTLKEIGFREMVYYVEKKRQVVLL</sequence>
<dbReference type="SUPFAM" id="SSF89550">
    <property type="entry name" value="PHP domain-like"/>
    <property type="match status" value="1"/>
</dbReference>
<dbReference type="NCBIfam" id="TIGR01856">
    <property type="entry name" value="hisJ_fam"/>
    <property type="match status" value="1"/>
</dbReference>
<evidence type="ECO:0000313" key="11">
    <source>
        <dbReference type="Proteomes" id="UP001589838"/>
    </source>
</evidence>
<dbReference type="CDD" id="cd12110">
    <property type="entry name" value="PHP_HisPPase_Hisj_like"/>
    <property type="match status" value="1"/>
</dbReference>
<evidence type="ECO:0000256" key="5">
    <source>
        <dbReference type="ARBA" id="ARBA00022801"/>
    </source>
</evidence>
<protein>
    <recommendedName>
        <fullName evidence="3 8">Histidinol-phosphatase</fullName>
        <shortName evidence="8">HolPase</shortName>
        <ecNumber evidence="3 8">3.1.3.15</ecNumber>
    </recommendedName>
</protein>
<keyword evidence="6 8" id="KW-0368">Histidine biosynthesis</keyword>
<evidence type="ECO:0000256" key="1">
    <source>
        <dbReference type="ARBA" id="ARBA00004970"/>
    </source>
</evidence>
<reference evidence="10 11" key="1">
    <citation type="submission" date="2024-09" db="EMBL/GenBank/DDBJ databases">
        <authorList>
            <person name="Sun Q."/>
            <person name="Mori K."/>
        </authorList>
    </citation>
    <scope>NUCLEOTIDE SEQUENCE [LARGE SCALE GENOMIC DNA]</scope>
    <source>
        <strain evidence="10 11">NCAIM B.02610</strain>
    </source>
</reference>
<gene>
    <name evidence="10" type="ORF">ACFFHM_04630</name>
</gene>
<keyword evidence="11" id="KW-1185">Reference proteome</keyword>
<dbReference type="InterPro" id="IPR010140">
    <property type="entry name" value="Histidinol_P_phosphatase_HisJ"/>
</dbReference>
<organism evidence="10 11">
    <name type="scientific">Halalkalibacter kiskunsagensis</name>
    <dbReference type="NCBI Taxonomy" id="1548599"/>
    <lineage>
        <taxon>Bacteria</taxon>
        <taxon>Bacillati</taxon>
        <taxon>Bacillota</taxon>
        <taxon>Bacilli</taxon>
        <taxon>Bacillales</taxon>
        <taxon>Bacillaceae</taxon>
        <taxon>Halalkalibacter</taxon>
    </lineage>
</organism>
<dbReference type="Proteomes" id="UP001589838">
    <property type="component" value="Unassembled WGS sequence"/>
</dbReference>
<keyword evidence="4 8" id="KW-0028">Amino-acid biosynthesis</keyword>
<evidence type="ECO:0000313" key="10">
    <source>
        <dbReference type="EMBL" id="MFC0469836.1"/>
    </source>
</evidence>
<evidence type="ECO:0000256" key="3">
    <source>
        <dbReference type="ARBA" id="ARBA00013085"/>
    </source>
</evidence>
<evidence type="ECO:0000256" key="6">
    <source>
        <dbReference type="ARBA" id="ARBA00023102"/>
    </source>
</evidence>
<evidence type="ECO:0000256" key="8">
    <source>
        <dbReference type="RuleBase" id="RU366003"/>
    </source>
</evidence>
<comment type="pathway">
    <text evidence="1 8">Amino-acid biosynthesis; L-histidine biosynthesis; L-histidine from 5-phospho-alpha-D-ribose 1-diphosphate: step 8/9.</text>
</comment>
<evidence type="ECO:0000256" key="4">
    <source>
        <dbReference type="ARBA" id="ARBA00022605"/>
    </source>
</evidence>
<dbReference type="PANTHER" id="PTHR21039:SF0">
    <property type="entry name" value="HISTIDINOL-PHOSPHATASE"/>
    <property type="match status" value="1"/>
</dbReference>
<proteinExistence type="inferred from homology"/>
<dbReference type="InterPro" id="IPR004013">
    <property type="entry name" value="PHP_dom"/>
</dbReference>
<dbReference type="Gene3D" id="3.20.20.140">
    <property type="entry name" value="Metal-dependent hydrolases"/>
    <property type="match status" value="1"/>
</dbReference>
<dbReference type="PANTHER" id="PTHR21039">
    <property type="entry name" value="HISTIDINOL PHOSPHATASE-RELATED"/>
    <property type="match status" value="1"/>
</dbReference>
<comment type="catalytic activity">
    <reaction evidence="7 8">
        <text>L-histidinol phosphate + H2O = L-histidinol + phosphate</text>
        <dbReference type="Rhea" id="RHEA:14465"/>
        <dbReference type="ChEBI" id="CHEBI:15377"/>
        <dbReference type="ChEBI" id="CHEBI:43474"/>
        <dbReference type="ChEBI" id="CHEBI:57699"/>
        <dbReference type="ChEBI" id="CHEBI:57980"/>
        <dbReference type="EC" id="3.1.3.15"/>
    </reaction>
</comment>
<evidence type="ECO:0000256" key="2">
    <source>
        <dbReference type="ARBA" id="ARBA00009152"/>
    </source>
</evidence>
<dbReference type="EMBL" id="JBHLUX010000013">
    <property type="protein sequence ID" value="MFC0469836.1"/>
    <property type="molecule type" value="Genomic_DNA"/>
</dbReference>
<accession>A0ABV6K950</accession>
<comment type="caution">
    <text evidence="10">The sequence shown here is derived from an EMBL/GenBank/DDBJ whole genome shotgun (WGS) entry which is preliminary data.</text>
</comment>
<dbReference type="Pfam" id="PF02811">
    <property type="entry name" value="PHP"/>
    <property type="match status" value="1"/>
</dbReference>
<dbReference type="InterPro" id="IPR016195">
    <property type="entry name" value="Pol/histidinol_Pase-like"/>
</dbReference>
<evidence type="ECO:0000259" key="9">
    <source>
        <dbReference type="Pfam" id="PF02811"/>
    </source>
</evidence>
<keyword evidence="5 8" id="KW-0378">Hydrolase</keyword>
<dbReference type="RefSeq" id="WP_335962065.1">
    <property type="nucleotide sequence ID" value="NZ_JAXBLX010000023.1"/>
</dbReference>
<name>A0ABV6K950_9BACI</name>
<dbReference type="NCBIfam" id="NF005596">
    <property type="entry name" value="PRK07328.1"/>
    <property type="match status" value="1"/>
</dbReference>
<evidence type="ECO:0000256" key="7">
    <source>
        <dbReference type="ARBA" id="ARBA00049158"/>
    </source>
</evidence>